<name>A0A346NKZ9_9ALTE</name>
<reference evidence="1 2" key="1">
    <citation type="submission" date="2018-08" db="EMBL/GenBank/DDBJ databases">
        <title>Salinimonas sediminis sp. nov., a piezophilic bacterium isolated from a deep-sea sediment sample from the New Britain Trench.</title>
        <authorList>
            <person name="Cao J."/>
        </authorList>
    </citation>
    <scope>NUCLEOTIDE SEQUENCE [LARGE SCALE GENOMIC DNA]</scope>
    <source>
        <strain evidence="1 2">N102</strain>
    </source>
</reference>
<dbReference type="Proteomes" id="UP000262073">
    <property type="component" value="Chromosome"/>
</dbReference>
<dbReference type="KEGG" id="salm:D0Y50_07405"/>
<gene>
    <name evidence="1" type="ORF">D0Y50_07405</name>
</gene>
<dbReference type="EMBL" id="CP031769">
    <property type="protein sequence ID" value="AXR06206.1"/>
    <property type="molecule type" value="Genomic_DNA"/>
</dbReference>
<evidence type="ECO:0000313" key="2">
    <source>
        <dbReference type="Proteomes" id="UP000262073"/>
    </source>
</evidence>
<proteinExistence type="predicted"/>
<protein>
    <submittedName>
        <fullName evidence="1">Uncharacterized protein</fullName>
    </submittedName>
</protein>
<evidence type="ECO:0000313" key="1">
    <source>
        <dbReference type="EMBL" id="AXR06206.1"/>
    </source>
</evidence>
<dbReference type="RefSeq" id="WP_117316210.1">
    <property type="nucleotide sequence ID" value="NZ_CP031769.1"/>
</dbReference>
<keyword evidence="2" id="KW-1185">Reference proteome</keyword>
<dbReference type="AlphaFoldDB" id="A0A346NKZ9"/>
<accession>A0A346NKZ9</accession>
<sequence length="189" mass="20961">MKQLLILGVVCIIAIGGYFMWLSEQSAEPVGEPVPVINVMDILTATDLSAGIKQAVKKNDQQAIDEWLAKGQAVGKEAGFSERDLAYLVSDKARNYVVFNAKRCLFNDAFEARYANLQDITDLKEKYPEADDLYKQAQALIRKRDSIIEQIAGTLAEGQTVTKAHRQAAQKLWQERFIAASQPVSNAAK</sequence>
<dbReference type="OrthoDB" id="6322189at2"/>
<organism evidence="1 2">
    <name type="scientific">Salinimonas sediminis</name>
    <dbReference type="NCBI Taxonomy" id="2303538"/>
    <lineage>
        <taxon>Bacteria</taxon>
        <taxon>Pseudomonadati</taxon>
        <taxon>Pseudomonadota</taxon>
        <taxon>Gammaproteobacteria</taxon>
        <taxon>Alteromonadales</taxon>
        <taxon>Alteromonadaceae</taxon>
        <taxon>Alteromonas/Salinimonas group</taxon>
        <taxon>Salinimonas</taxon>
    </lineage>
</organism>